<name>A0A2M7G657_9BACT</name>
<evidence type="ECO:0000259" key="5">
    <source>
        <dbReference type="Pfam" id="PF00206"/>
    </source>
</evidence>
<keyword evidence="7" id="KW-0456">Lyase</keyword>
<dbReference type="InterPro" id="IPR008948">
    <property type="entry name" value="L-Aspartase-like"/>
</dbReference>
<feature type="domain" description="Fumarate lyase N-terminal" evidence="5">
    <location>
        <begin position="12"/>
        <end position="305"/>
    </location>
</feature>
<dbReference type="GO" id="GO:0006188">
    <property type="term" value="P:IMP biosynthetic process"/>
    <property type="evidence" value="ECO:0007669"/>
    <property type="project" value="InterPro"/>
</dbReference>
<dbReference type="InterPro" id="IPR022761">
    <property type="entry name" value="Fumarate_lyase_N"/>
</dbReference>
<dbReference type="Pfam" id="PF08328">
    <property type="entry name" value="ASL_C"/>
    <property type="match status" value="1"/>
</dbReference>
<evidence type="ECO:0000256" key="2">
    <source>
        <dbReference type="ARBA" id="ARBA00004734"/>
    </source>
</evidence>
<dbReference type="InterPro" id="IPR024083">
    <property type="entry name" value="Fumarase/histidase_N"/>
</dbReference>
<organism evidence="7 8">
    <name type="scientific">bacterium (Candidatus Blackallbacteria) CG17_big_fil_post_rev_8_21_14_2_50_48_46</name>
    <dbReference type="NCBI Taxonomy" id="2014261"/>
    <lineage>
        <taxon>Bacteria</taxon>
        <taxon>Candidatus Blackallbacteria</taxon>
    </lineage>
</organism>
<dbReference type="PROSITE" id="PS00163">
    <property type="entry name" value="FUMARATE_LYASES"/>
    <property type="match status" value="1"/>
</dbReference>
<dbReference type="NCBIfam" id="NF006764">
    <property type="entry name" value="PRK09285.1"/>
    <property type="match status" value="1"/>
</dbReference>
<dbReference type="InterPro" id="IPR047136">
    <property type="entry name" value="PurB_bact"/>
</dbReference>
<feature type="domain" description="Adenylosuccinate lyase PurB C-terminal" evidence="6">
    <location>
        <begin position="324"/>
        <end position="424"/>
    </location>
</feature>
<comment type="pathway">
    <text evidence="2">Purine metabolism; AMP biosynthesis via de novo pathway; AMP from IMP: step 2/2.</text>
</comment>
<dbReference type="InterPro" id="IPR000362">
    <property type="entry name" value="Fumarate_lyase_fam"/>
</dbReference>
<accession>A0A2M7G657</accession>
<sequence length="452" mass="51171">MSALNALSPLDGRYFKDMEPLRAVFSEAALIYFRIHVETIYLEQLLEFLEIQRPAHFSEILSQIRQRPDLIEKVKEREQETRHDVKAVEYVLGDALAEAGCKDLIAWIHWGLTSEDINNLAWGLMLQAAMAQVIQPQWVQIFTELSAFISNHAGLAMLARTHGQAASPTTLGKEYAVFAQRLLQEVKHQASLLPIGGKLNGATGNWHVFESFYPEHDWQSFSQEFVQSLGLAWEPLTTQIVVKESHARLFDSLRRMSNILIDACRDTWTYVSLGYFELKRRGQGEVGSSTMPHKVNPVMFENAEGNLELSCALFDFLSNKLTKSRLQRDLSDSTVQRNLGVALGHFLLGLQSFQKGLKQLAPRENVLSAELATHWEILAEPLQHALRLAGREIPYEQIRQATQGEQLNQEKFEALVKNLNIDLPVKSPGAYTGQAEKLAKQNVAEIQAYFKF</sequence>
<keyword evidence="3" id="KW-0658">Purine biosynthesis</keyword>
<protein>
    <submittedName>
        <fullName evidence="7">Adenylosuccinate lyase</fullName>
    </submittedName>
</protein>
<dbReference type="Gene3D" id="1.20.200.10">
    <property type="entry name" value="Fumarase/aspartase (Central domain)"/>
    <property type="match status" value="1"/>
</dbReference>
<dbReference type="Proteomes" id="UP000231019">
    <property type="component" value="Unassembled WGS sequence"/>
</dbReference>
<evidence type="ECO:0000313" key="7">
    <source>
        <dbReference type="EMBL" id="PIW17475.1"/>
    </source>
</evidence>
<comment type="function">
    <text evidence="4">Catalyzes two reactions in de novo purine nucleotide biosynthesis. Catalyzes the breakdown of 5-aminoimidazole- (N-succinylocarboxamide) ribotide (SAICAR or 2-[5-amino-1-(5-phospho-beta-D-ribosyl)imidazole-4-carboxamido]succinate) to 5-aminoimidazole-4-carboxamide ribotide (AICAR or 5-amino-1-(5-phospho-beta-D-ribosyl)imidazole-4-carboxamide) and fumarate, and of adenylosuccinate (ADS or N(6)-(1,2-dicarboxyethyl)-AMP) to adenosine monophosphate (AMP) and fumarate.</text>
</comment>
<dbReference type="Gene3D" id="1.10.275.10">
    <property type="entry name" value="Fumarase/aspartase (N-terminal domain)"/>
    <property type="match status" value="1"/>
</dbReference>
<dbReference type="AlphaFoldDB" id="A0A2M7G657"/>
<dbReference type="Pfam" id="PF00206">
    <property type="entry name" value="Lyase_1"/>
    <property type="match status" value="1"/>
</dbReference>
<evidence type="ECO:0000256" key="4">
    <source>
        <dbReference type="ARBA" id="ARBA00025012"/>
    </source>
</evidence>
<dbReference type="InterPro" id="IPR013539">
    <property type="entry name" value="PurB_C"/>
</dbReference>
<dbReference type="PANTHER" id="PTHR43411">
    <property type="entry name" value="ADENYLOSUCCINATE LYASE"/>
    <property type="match status" value="1"/>
</dbReference>
<evidence type="ECO:0000313" key="8">
    <source>
        <dbReference type="Proteomes" id="UP000231019"/>
    </source>
</evidence>
<evidence type="ECO:0000256" key="1">
    <source>
        <dbReference type="ARBA" id="ARBA00004706"/>
    </source>
</evidence>
<dbReference type="PRINTS" id="PR00149">
    <property type="entry name" value="FUMRATELYASE"/>
</dbReference>
<dbReference type="GO" id="GO:0004018">
    <property type="term" value="F:N6-(1,2-dicarboxyethyl)AMP AMP-lyase (fumarate-forming) activity"/>
    <property type="evidence" value="ECO:0007669"/>
    <property type="project" value="InterPro"/>
</dbReference>
<evidence type="ECO:0000259" key="6">
    <source>
        <dbReference type="Pfam" id="PF08328"/>
    </source>
</evidence>
<comment type="pathway">
    <text evidence="1">Purine metabolism; IMP biosynthesis via de novo pathway; 5-amino-1-(5-phospho-D-ribosyl)imidazole-4-carboxamide from 5-amino-1-(5-phospho-D-ribosyl)imidazole-4-carboxylate: step 2/2.</text>
</comment>
<dbReference type="PANTHER" id="PTHR43411:SF1">
    <property type="entry name" value="ADENYLOSUCCINATE LYASE"/>
    <property type="match status" value="1"/>
</dbReference>
<dbReference type="SUPFAM" id="SSF48557">
    <property type="entry name" value="L-aspartase-like"/>
    <property type="match status" value="1"/>
</dbReference>
<proteinExistence type="predicted"/>
<evidence type="ECO:0000256" key="3">
    <source>
        <dbReference type="ARBA" id="ARBA00022755"/>
    </source>
</evidence>
<dbReference type="EMBL" id="PFFQ01000023">
    <property type="protein sequence ID" value="PIW17475.1"/>
    <property type="molecule type" value="Genomic_DNA"/>
</dbReference>
<reference evidence="7 8" key="1">
    <citation type="submission" date="2017-09" db="EMBL/GenBank/DDBJ databases">
        <title>Depth-based differentiation of microbial function through sediment-hosted aquifers and enrichment of novel symbionts in the deep terrestrial subsurface.</title>
        <authorList>
            <person name="Probst A.J."/>
            <person name="Ladd B."/>
            <person name="Jarett J.K."/>
            <person name="Geller-Mcgrath D.E."/>
            <person name="Sieber C.M."/>
            <person name="Emerson J.B."/>
            <person name="Anantharaman K."/>
            <person name="Thomas B.C."/>
            <person name="Malmstrom R."/>
            <person name="Stieglmeier M."/>
            <person name="Klingl A."/>
            <person name="Woyke T."/>
            <person name="Ryan C.M."/>
            <person name="Banfield J.F."/>
        </authorList>
    </citation>
    <scope>NUCLEOTIDE SEQUENCE [LARGE SCALE GENOMIC DNA]</scope>
    <source>
        <strain evidence="7">CG17_big_fil_post_rev_8_21_14_2_50_48_46</strain>
    </source>
</reference>
<comment type="caution">
    <text evidence="7">The sequence shown here is derived from an EMBL/GenBank/DDBJ whole genome shotgun (WGS) entry which is preliminary data.</text>
</comment>
<dbReference type="InterPro" id="IPR020557">
    <property type="entry name" value="Fumarate_lyase_CS"/>
</dbReference>
<dbReference type="Gene3D" id="1.10.40.30">
    <property type="entry name" value="Fumarase/aspartase (C-terminal domain)"/>
    <property type="match status" value="1"/>
</dbReference>
<gene>
    <name evidence="7" type="ORF">COW36_08220</name>
</gene>